<dbReference type="EMBL" id="CP078145">
    <property type="protein sequence ID" value="QXN90832.1"/>
    <property type="molecule type" value="Genomic_DNA"/>
</dbReference>
<gene>
    <name evidence="1" type="ORF">KV110_36620</name>
</gene>
<dbReference type="Pfam" id="PF08713">
    <property type="entry name" value="DNA_alkylation"/>
    <property type="match status" value="1"/>
</dbReference>
<evidence type="ECO:0000313" key="1">
    <source>
        <dbReference type="EMBL" id="QXN90832.1"/>
    </source>
</evidence>
<keyword evidence="2" id="KW-1185">Reference proteome</keyword>
<evidence type="ECO:0000313" key="2">
    <source>
        <dbReference type="Proteomes" id="UP000694257"/>
    </source>
</evidence>
<reference evidence="1 2" key="1">
    <citation type="submission" date="2021-07" db="EMBL/GenBank/DDBJ databases">
        <title>Whole Genome Sequence of Nocardia Iowensis.</title>
        <authorList>
            <person name="Lamm A."/>
            <person name="Collins-Fairclough A.M."/>
            <person name="Bunk B."/>
            <person name="Sproer C."/>
        </authorList>
    </citation>
    <scope>NUCLEOTIDE SEQUENCE [LARGE SCALE GENOMIC DNA]</scope>
    <source>
        <strain evidence="1 2">NRRL 5646</strain>
    </source>
</reference>
<accession>A0ABX8RMH1</accession>
<dbReference type="Proteomes" id="UP000694257">
    <property type="component" value="Chromosome"/>
</dbReference>
<sequence length="370" mass="40326">MADFKEELSPELIARLARELAGASASFDRTAFEQLAGTGIGELELKARMDRIAGALSATMPASREEADQLIRAALDNGGLEGWASMPVNAYVASAMLDRPDIALPLLAALTPRYTAEFAIRPFLDAHYHLTMDYLRSWTTDPDEHVRRLVSEGTRPRLPWAPRLSRFVADPTPVLGLLEALVNDDSSYVRRSVANHLNDISKDHPDLALDTATRWSLSTTQGDFVVRHGLRTLVKRGHPAALAVLGFDHSAPIEIANLACSPSTISIGDTTTLTFTLRAANSTKAAIDYLVHYQGFRGPKAGKVFKLTVRDLPAGQAVPFSRQHRFGHLAIRTIHPGPHRIEVQANGRILGATEVEITADQPPEASARVV</sequence>
<dbReference type="RefSeq" id="WP_218471699.1">
    <property type="nucleotide sequence ID" value="NZ_BAABJN010000006.1"/>
</dbReference>
<name>A0ABX8RMH1_NOCIO</name>
<proteinExistence type="predicted"/>
<protein>
    <submittedName>
        <fullName evidence="1">DNA alkylation repair protein</fullName>
    </submittedName>
</protein>
<dbReference type="InterPro" id="IPR014825">
    <property type="entry name" value="DNA_alkylation"/>
</dbReference>
<organism evidence="1 2">
    <name type="scientific">Nocardia iowensis</name>
    <dbReference type="NCBI Taxonomy" id="204891"/>
    <lineage>
        <taxon>Bacteria</taxon>
        <taxon>Bacillati</taxon>
        <taxon>Actinomycetota</taxon>
        <taxon>Actinomycetes</taxon>
        <taxon>Mycobacteriales</taxon>
        <taxon>Nocardiaceae</taxon>
        <taxon>Nocardia</taxon>
    </lineage>
</organism>